<sequence>MTREFIMLPEFEKRWGQIGLTDSDLKRLQAELLFTSQDNPVMQGTGGLRKVRFALENRGKSGSVRVVYVDFVVYETIYLITAYTKNEKDNLSKSERNAIKAVIEQLEKQIRSNKEALK</sequence>
<gene>
    <name evidence="1" type="ORF">PNW00_10105</name>
</gene>
<dbReference type="PIRSF" id="PIRSF039032">
    <property type="entry name" value="HigB-2"/>
    <property type="match status" value="1"/>
</dbReference>
<dbReference type="RefSeq" id="WP_195221453.1">
    <property type="nucleotide sequence ID" value="NZ_JADMWL010000017.1"/>
</dbReference>
<evidence type="ECO:0000313" key="1">
    <source>
        <dbReference type="EMBL" id="MDB8750799.1"/>
    </source>
</evidence>
<dbReference type="Proteomes" id="UP001213042">
    <property type="component" value="Unassembled WGS sequence"/>
</dbReference>
<dbReference type="InterPro" id="IPR009387">
    <property type="entry name" value="HigB-2"/>
</dbReference>
<evidence type="ECO:0000313" key="2">
    <source>
        <dbReference type="Proteomes" id="UP001213042"/>
    </source>
</evidence>
<proteinExistence type="predicted"/>
<dbReference type="Pfam" id="PF06296">
    <property type="entry name" value="RelE"/>
    <property type="match status" value="1"/>
</dbReference>
<dbReference type="EMBL" id="JAQMLU010000017">
    <property type="protein sequence ID" value="MDB8750799.1"/>
    <property type="molecule type" value="Genomic_DNA"/>
</dbReference>
<comment type="caution">
    <text evidence="1">The sequence shown here is derived from an EMBL/GenBank/DDBJ whole genome shotgun (WGS) entry which is preliminary data.</text>
</comment>
<name>A0AAW6EG47_9FIRM</name>
<organism evidence="1 2">
    <name type="scientific">Ruminococcus bicirculans</name>
    <name type="common">ex Wegman et al. 2014</name>
    <dbReference type="NCBI Taxonomy" id="1160721"/>
    <lineage>
        <taxon>Bacteria</taxon>
        <taxon>Bacillati</taxon>
        <taxon>Bacillota</taxon>
        <taxon>Clostridia</taxon>
        <taxon>Eubacteriales</taxon>
        <taxon>Oscillospiraceae</taxon>
        <taxon>Ruminococcus</taxon>
    </lineage>
</organism>
<reference evidence="1" key="1">
    <citation type="submission" date="2023-01" db="EMBL/GenBank/DDBJ databases">
        <title>Human gut microbiome strain richness.</title>
        <authorList>
            <person name="Chen-Liaw A."/>
        </authorList>
    </citation>
    <scope>NUCLEOTIDE SEQUENCE</scope>
    <source>
        <strain evidence="1">D43st1_D9_D43t1_170807</strain>
    </source>
</reference>
<accession>A0AAW6EG47</accession>
<dbReference type="AlphaFoldDB" id="A0AAW6EG47"/>
<protein>
    <submittedName>
        <fullName evidence="1">Type II toxin-antitoxin system RelE/ParE family toxin</fullName>
    </submittedName>
</protein>